<accession>A0AAD6SKU8</accession>
<dbReference type="AlphaFoldDB" id="A0AAD6SKU8"/>
<evidence type="ECO:0000256" key="1">
    <source>
        <dbReference type="SAM" id="MobiDB-lite"/>
    </source>
</evidence>
<evidence type="ECO:0000313" key="3">
    <source>
        <dbReference type="Proteomes" id="UP001218188"/>
    </source>
</evidence>
<feature type="region of interest" description="Disordered" evidence="1">
    <location>
        <begin position="282"/>
        <end position="310"/>
    </location>
</feature>
<proteinExistence type="predicted"/>
<sequence>MDRFYDRDQAATRLEELASERRKVLSGRVNSSAVHMADLEPDDIRVIELTEGKKSWRLCLQELDDEVSDELVVRIQGVLTKNNLVPKNTRLCAQQKATLLTQSAEITGLKTRTFVAAMGNLSSIEQKFGEHLPGIDMVNSDGFTEASTTYSANNRVFTSQSDAPHEQDNSFHEGLDPLGHMARLKTGELIHAPENMVRYFKRAHVKGTDFKYEAHVPGGFKIGDIVEMQVSFVAFSTGNNRVKITSRLQAITLLDRKFSKEAAAERRRARAVEDHSPAIRRKVGYFPEDDDDERKFKKSRTCSPERERSD</sequence>
<gene>
    <name evidence="2" type="ORF">C8F04DRAFT_1187701</name>
</gene>
<comment type="caution">
    <text evidence="2">The sequence shown here is derived from an EMBL/GenBank/DDBJ whole genome shotgun (WGS) entry which is preliminary data.</text>
</comment>
<dbReference type="Proteomes" id="UP001218188">
    <property type="component" value="Unassembled WGS sequence"/>
</dbReference>
<protein>
    <submittedName>
        <fullName evidence="2">Uncharacterized protein</fullName>
    </submittedName>
</protein>
<name>A0AAD6SKU8_9AGAR</name>
<organism evidence="2 3">
    <name type="scientific">Mycena alexandri</name>
    <dbReference type="NCBI Taxonomy" id="1745969"/>
    <lineage>
        <taxon>Eukaryota</taxon>
        <taxon>Fungi</taxon>
        <taxon>Dikarya</taxon>
        <taxon>Basidiomycota</taxon>
        <taxon>Agaricomycotina</taxon>
        <taxon>Agaricomycetes</taxon>
        <taxon>Agaricomycetidae</taxon>
        <taxon>Agaricales</taxon>
        <taxon>Marasmiineae</taxon>
        <taxon>Mycenaceae</taxon>
        <taxon>Mycena</taxon>
    </lineage>
</organism>
<keyword evidence="3" id="KW-1185">Reference proteome</keyword>
<reference evidence="2" key="1">
    <citation type="submission" date="2023-03" db="EMBL/GenBank/DDBJ databases">
        <title>Massive genome expansion in bonnet fungi (Mycena s.s.) driven by repeated elements and novel gene families across ecological guilds.</title>
        <authorList>
            <consortium name="Lawrence Berkeley National Laboratory"/>
            <person name="Harder C.B."/>
            <person name="Miyauchi S."/>
            <person name="Viragh M."/>
            <person name="Kuo A."/>
            <person name="Thoen E."/>
            <person name="Andreopoulos B."/>
            <person name="Lu D."/>
            <person name="Skrede I."/>
            <person name="Drula E."/>
            <person name="Henrissat B."/>
            <person name="Morin E."/>
            <person name="Kohler A."/>
            <person name="Barry K."/>
            <person name="LaButti K."/>
            <person name="Morin E."/>
            <person name="Salamov A."/>
            <person name="Lipzen A."/>
            <person name="Mereny Z."/>
            <person name="Hegedus B."/>
            <person name="Baldrian P."/>
            <person name="Stursova M."/>
            <person name="Weitz H."/>
            <person name="Taylor A."/>
            <person name="Grigoriev I.V."/>
            <person name="Nagy L.G."/>
            <person name="Martin F."/>
            <person name="Kauserud H."/>
        </authorList>
    </citation>
    <scope>NUCLEOTIDE SEQUENCE</scope>
    <source>
        <strain evidence="2">CBHHK200</strain>
    </source>
</reference>
<evidence type="ECO:0000313" key="2">
    <source>
        <dbReference type="EMBL" id="KAJ7029488.1"/>
    </source>
</evidence>
<dbReference type="EMBL" id="JARJCM010000101">
    <property type="protein sequence ID" value="KAJ7029488.1"/>
    <property type="molecule type" value="Genomic_DNA"/>
</dbReference>